<name>A0AAD7LEI0_QUISA</name>
<keyword evidence="4" id="KW-1185">Reference proteome</keyword>
<comment type="caution">
    <text evidence="3">The sequence shown here is derived from an EMBL/GenBank/DDBJ whole genome shotgun (WGS) entry which is preliminary data.</text>
</comment>
<dbReference type="SUPFAM" id="SSF50685">
    <property type="entry name" value="Barwin-like endoglucanases"/>
    <property type="match status" value="1"/>
</dbReference>
<feature type="chain" id="PRO_5041936068" evidence="1">
    <location>
        <begin position="24"/>
        <end position="131"/>
    </location>
</feature>
<dbReference type="AlphaFoldDB" id="A0AAD7LEI0"/>
<accession>A0AAD7LEI0</accession>
<evidence type="ECO:0000259" key="2">
    <source>
        <dbReference type="PROSITE" id="PS50842"/>
    </source>
</evidence>
<proteinExistence type="predicted"/>
<feature type="domain" description="Expansin-like EG45" evidence="2">
    <location>
        <begin position="26"/>
        <end position="131"/>
    </location>
</feature>
<dbReference type="KEGG" id="qsa:O6P43_023078"/>
<gene>
    <name evidence="3" type="ORF">O6P43_023078</name>
</gene>
<evidence type="ECO:0000313" key="3">
    <source>
        <dbReference type="EMBL" id="KAJ7956673.1"/>
    </source>
</evidence>
<feature type="signal peptide" evidence="1">
    <location>
        <begin position="1"/>
        <end position="23"/>
    </location>
</feature>
<reference evidence="3" key="1">
    <citation type="journal article" date="2023" name="Science">
        <title>Elucidation of the pathway for biosynthesis of saponin adjuvants from the soapbark tree.</title>
        <authorList>
            <person name="Reed J."/>
            <person name="Orme A."/>
            <person name="El-Demerdash A."/>
            <person name="Owen C."/>
            <person name="Martin L.B.B."/>
            <person name="Misra R.C."/>
            <person name="Kikuchi S."/>
            <person name="Rejzek M."/>
            <person name="Martin A.C."/>
            <person name="Harkess A."/>
            <person name="Leebens-Mack J."/>
            <person name="Louveau T."/>
            <person name="Stephenson M.J."/>
            <person name="Osbourn A."/>
        </authorList>
    </citation>
    <scope>NUCLEOTIDE SEQUENCE</scope>
    <source>
        <strain evidence="3">S10</strain>
    </source>
</reference>
<keyword evidence="1" id="KW-0732">Signal</keyword>
<dbReference type="InterPro" id="IPR007112">
    <property type="entry name" value="Expansin/allergen_DPBB_dom"/>
</dbReference>
<dbReference type="PROSITE" id="PS50842">
    <property type="entry name" value="EXPANSIN_EG45"/>
    <property type="match status" value="1"/>
</dbReference>
<dbReference type="Pfam" id="PF03330">
    <property type="entry name" value="DPBB_1"/>
    <property type="match status" value="1"/>
</dbReference>
<dbReference type="CDD" id="cd22269">
    <property type="entry name" value="DPBB_EG45-like"/>
    <property type="match status" value="1"/>
</dbReference>
<dbReference type="PANTHER" id="PTHR47480">
    <property type="entry name" value="EG45-LIKE DOMAIN CONTAINING PROTEIN"/>
    <property type="match status" value="1"/>
</dbReference>
<dbReference type="Proteomes" id="UP001163823">
    <property type="component" value="Chromosome 9"/>
</dbReference>
<sequence>MRLRLLEALFVLCLCHGILLVAGDVGTAITYNPPYLPTKCKGADPLQFPESGLFVAASEGIWDNGAACGRRYYVRCVSGRKRPCKEGTIVVQVVDLCRAERCPATIVLSHRAFQSISKIPSSKISIEYTQI</sequence>
<evidence type="ECO:0000313" key="4">
    <source>
        <dbReference type="Proteomes" id="UP001163823"/>
    </source>
</evidence>
<dbReference type="EMBL" id="JARAOO010000009">
    <property type="protein sequence ID" value="KAJ7956673.1"/>
    <property type="molecule type" value="Genomic_DNA"/>
</dbReference>
<dbReference type="Gene3D" id="2.40.40.10">
    <property type="entry name" value="RlpA-like domain"/>
    <property type="match status" value="1"/>
</dbReference>
<dbReference type="PANTHER" id="PTHR47480:SF5">
    <property type="entry name" value="EG45-LIKE DOMAIN CONTAINING PROTEIN"/>
    <property type="match status" value="1"/>
</dbReference>
<evidence type="ECO:0000256" key="1">
    <source>
        <dbReference type="SAM" id="SignalP"/>
    </source>
</evidence>
<organism evidence="3 4">
    <name type="scientific">Quillaja saponaria</name>
    <name type="common">Soap bark tree</name>
    <dbReference type="NCBI Taxonomy" id="32244"/>
    <lineage>
        <taxon>Eukaryota</taxon>
        <taxon>Viridiplantae</taxon>
        <taxon>Streptophyta</taxon>
        <taxon>Embryophyta</taxon>
        <taxon>Tracheophyta</taxon>
        <taxon>Spermatophyta</taxon>
        <taxon>Magnoliopsida</taxon>
        <taxon>eudicotyledons</taxon>
        <taxon>Gunneridae</taxon>
        <taxon>Pentapetalae</taxon>
        <taxon>rosids</taxon>
        <taxon>fabids</taxon>
        <taxon>Fabales</taxon>
        <taxon>Quillajaceae</taxon>
        <taxon>Quillaja</taxon>
    </lineage>
</organism>
<protein>
    <submittedName>
        <fullName evidence="3">EG45-like domain containing protein</fullName>
    </submittedName>
</protein>
<dbReference type="InterPro" id="IPR009009">
    <property type="entry name" value="RlpA-like_DPBB"/>
</dbReference>
<dbReference type="InterPro" id="IPR036908">
    <property type="entry name" value="RlpA-like_sf"/>
</dbReference>